<evidence type="ECO:0000259" key="3">
    <source>
        <dbReference type="Pfam" id="PF00326"/>
    </source>
</evidence>
<dbReference type="SUPFAM" id="SSF53474">
    <property type="entry name" value="alpha/beta-Hydrolases"/>
    <property type="match status" value="1"/>
</dbReference>
<evidence type="ECO:0000313" key="5">
    <source>
        <dbReference type="Proteomes" id="UP001589773"/>
    </source>
</evidence>
<comment type="caution">
    <text evidence="4">The sequence shown here is derived from an EMBL/GenBank/DDBJ whole genome shotgun (WGS) entry which is preliminary data.</text>
</comment>
<proteinExistence type="predicted"/>
<evidence type="ECO:0000313" key="4">
    <source>
        <dbReference type="EMBL" id="MFC0254632.1"/>
    </source>
</evidence>
<dbReference type="Gene3D" id="3.40.50.1820">
    <property type="entry name" value="alpha/beta hydrolase"/>
    <property type="match status" value="1"/>
</dbReference>
<evidence type="ECO:0000256" key="1">
    <source>
        <dbReference type="ARBA" id="ARBA00022801"/>
    </source>
</evidence>
<dbReference type="Proteomes" id="UP001589773">
    <property type="component" value="Unassembled WGS sequence"/>
</dbReference>
<dbReference type="RefSeq" id="WP_379681878.1">
    <property type="nucleotide sequence ID" value="NZ_JBHLWP010000042.1"/>
</dbReference>
<feature type="region of interest" description="Disordered" evidence="2">
    <location>
        <begin position="84"/>
        <end position="106"/>
    </location>
</feature>
<dbReference type="GO" id="GO:0016787">
    <property type="term" value="F:hydrolase activity"/>
    <property type="evidence" value="ECO:0007669"/>
    <property type="project" value="UniProtKB-KW"/>
</dbReference>
<dbReference type="EC" id="3.4.-.-" evidence="4"/>
<dbReference type="EMBL" id="JBHLWP010000042">
    <property type="protein sequence ID" value="MFC0254632.1"/>
    <property type="molecule type" value="Genomic_DNA"/>
</dbReference>
<keyword evidence="1 4" id="KW-0378">Hydrolase</keyword>
<feature type="compositionally biased region" description="Pro residues" evidence="2">
    <location>
        <begin position="96"/>
        <end position="106"/>
    </location>
</feature>
<sequence>MSCSIPSRPFLHAAKITAPVLLMHGEEDKRVPISHGKKMRDALERNKKEVAWKTFEREGHGLHYISSRVIYYETLLDFLDKHRGATSGPMSAVPEPAVPKPAEPER</sequence>
<keyword evidence="5" id="KW-1185">Reference proteome</keyword>
<reference evidence="4 5" key="1">
    <citation type="submission" date="2024-09" db="EMBL/GenBank/DDBJ databases">
        <authorList>
            <person name="Sun Q."/>
            <person name="Mori K."/>
        </authorList>
    </citation>
    <scope>NUCLEOTIDE SEQUENCE [LARGE SCALE GENOMIC DNA]</scope>
    <source>
        <strain evidence="4 5">CCM 7792</strain>
    </source>
</reference>
<organism evidence="4 5">
    <name type="scientific">Massilia consociata</name>
    <dbReference type="NCBI Taxonomy" id="760117"/>
    <lineage>
        <taxon>Bacteria</taxon>
        <taxon>Pseudomonadati</taxon>
        <taxon>Pseudomonadota</taxon>
        <taxon>Betaproteobacteria</taxon>
        <taxon>Burkholderiales</taxon>
        <taxon>Oxalobacteraceae</taxon>
        <taxon>Telluria group</taxon>
        <taxon>Massilia</taxon>
    </lineage>
</organism>
<feature type="domain" description="Peptidase S9 prolyl oligopeptidase catalytic" evidence="3">
    <location>
        <begin position="12"/>
        <end position="84"/>
    </location>
</feature>
<name>A0ABV6FMC2_9BURK</name>
<dbReference type="InterPro" id="IPR001375">
    <property type="entry name" value="Peptidase_S9_cat"/>
</dbReference>
<gene>
    <name evidence="4" type="ORF">ACFFJK_22370</name>
</gene>
<accession>A0ABV6FMC2</accession>
<dbReference type="Pfam" id="PF00326">
    <property type="entry name" value="Peptidase_S9"/>
    <property type="match status" value="1"/>
</dbReference>
<dbReference type="PANTHER" id="PTHR42776:SF27">
    <property type="entry name" value="DIPEPTIDYL PEPTIDASE FAMILY MEMBER 6"/>
    <property type="match status" value="1"/>
</dbReference>
<dbReference type="PANTHER" id="PTHR42776">
    <property type="entry name" value="SERINE PEPTIDASE S9 FAMILY MEMBER"/>
    <property type="match status" value="1"/>
</dbReference>
<dbReference type="InterPro" id="IPR029058">
    <property type="entry name" value="AB_hydrolase_fold"/>
</dbReference>
<evidence type="ECO:0000256" key="2">
    <source>
        <dbReference type="SAM" id="MobiDB-lite"/>
    </source>
</evidence>
<protein>
    <submittedName>
        <fullName evidence="4">Alpha/beta hydrolase family protein</fullName>
        <ecNumber evidence="4">3.4.-.-</ecNumber>
    </submittedName>
</protein>